<gene>
    <name evidence="4" type="ORF">SAMN04488516_101194</name>
</gene>
<dbReference type="GO" id="GO:0007165">
    <property type="term" value="P:signal transduction"/>
    <property type="evidence" value="ECO:0007669"/>
    <property type="project" value="InterPro"/>
</dbReference>
<dbReference type="InterPro" id="IPR001932">
    <property type="entry name" value="PPM-type_phosphatase-like_dom"/>
</dbReference>
<dbReference type="Pfam" id="PF17201">
    <property type="entry name" value="Cache_3-Cache_2"/>
    <property type="match status" value="1"/>
</dbReference>
<dbReference type="PROSITE" id="PS50885">
    <property type="entry name" value="HAMP"/>
    <property type="match status" value="1"/>
</dbReference>
<evidence type="ECO:0000313" key="4">
    <source>
        <dbReference type="EMBL" id="SDN25639.1"/>
    </source>
</evidence>
<dbReference type="GO" id="GO:0016791">
    <property type="term" value="F:phosphatase activity"/>
    <property type="evidence" value="ECO:0007669"/>
    <property type="project" value="TreeGrafter"/>
</dbReference>
<dbReference type="InterPro" id="IPR052016">
    <property type="entry name" value="Bact_Sigma-Reg"/>
</dbReference>
<dbReference type="AlphaFoldDB" id="A0A1G9ZW48"/>
<keyword evidence="1" id="KW-0378">Hydrolase</keyword>
<accession>A0A1G9ZW48</accession>
<proteinExistence type="predicted"/>
<reference evidence="4 5" key="1">
    <citation type="submission" date="2016-10" db="EMBL/GenBank/DDBJ databases">
        <authorList>
            <person name="de Groot N.N."/>
        </authorList>
    </citation>
    <scope>NUCLEOTIDE SEQUENCE [LARGE SCALE GENOMIC DNA]</scope>
    <source>
        <strain evidence="4 5">DSM 15269</strain>
    </source>
</reference>
<dbReference type="PANTHER" id="PTHR43156">
    <property type="entry name" value="STAGE II SPORULATION PROTEIN E-RELATED"/>
    <property type="match status" value="1"/>
</dbReference>
<evidence type="ECO:0000259" key="3">
    <source>
        <dbReference type="PROSITE" id="PS50885"/>
    </source>
</evidence>
<dbReference type="Gene3D" id="3.60.40.10">
    <property type="entry name" value="PPM-type phosphatase domain"/>
    <property type="match status" value="1"/>
</dbReference>
<protein>
    <submittedName>
        <fullName evidence="4">Sigma-B regulation protein RsbU (Phosphoserine phosphatase)</fullName>
    </submittedName>
</protein>
<sequence>MRDKIISLKWKIVFPLVILFVIMAAIIVFLSSDMTSRAMFNLSEEQANNVLYLVNININSMYKNLLSSKIETILNTKKIIRFMNQDIYNYLSTNGYKKNSFKNIEYEVFNKYEIIGDYNIFSFIMKDNHLVYSSNKKIDFIKISNIQDLKGRKIIDIFHDINTHRKSEFIIFKYNNRFVVGFIKFYDSKYIISVFIDCDDIIKEIEKQKNIMISNIVQNMAKINIAKSGYLYILNDEGNVIFPLSSIKSYNNFKFKIKPFILANIKKNEGVNKFNFIVKSDKINKYYITSIFFKPLKWYVGAVIPIKEIVSPGKKLVKIQALVVLLVFFISLVFIIMFISRVTNPIKKLAEFTSVVATHDFTKGEIELSDTLILNKKRKDEIGLLTESFIKMHKELASNIKRLLTVTANQERLESELRIARQIQMGILPSPEPKPPLLDLDFHAYLKPAREVGGDLFHYFFIDDERICFAVGDVSDKGVPAAFFMAMTMTLLKNTAMSGGSIGEIVSRVNNELAQNNPNNMFVTLFVGILNVKTGYLEYTNAGHNPTLYIPYKGRAVFLREISGPVVGAMEGLKYKTFYLQLYPKDLLFLYTDGVTEAMDINKNLYGEDRLYNLLVENSKALYSNDIINIVCNDLKDFVGKAEQSDDITMMVLRWDKETN</sequence>
<dbReference type="InterPro" id="IPR036457">
    <property type="entry name" value="PPM-type-like_dom_sf"/>
</dbReference>
<keyword evidence="2" id="KW-0812">Transmembrane</keyword>
<dbReference type="GO" id="GO:0016020">
    <property type="term" value="C:membrane"/>
    <property type="evidence" value="ECO:0007669"/>
    <property type="project" value="InterPro"/>
</dbReference>
<dbReference type="PANTHER" id="PTHR43156:SF2">
    <property type="entry name" value="STAGE II SPORULATION PROTEIN E"/>
    <property type="match status" value="1"/>
</dbReference>
<dbReference type="InterPro" id="IPR003660">
    <property type="entry name" value="HAMP_dom"/>
</dbReference>
<evidence type="ECO:0000313" key="5">
    <source>
        <dbReference type="Proteomes" id="UP000199602"/>
    </source>
</evidence>
<dbReference type="OrthoDB" id="9802500at2"/>
<feature type="transmembrane region" description="Helical" evidence="2">
    <location>
        <begin position="12"/>
        <end position="31"/>
    </location>
</feature>
<evidence type="ECO:0000256" key="2">
    <source>
        <dbReference type="SAM" id="Phobius"/>
    </source>
</evidence>
<keyword evidence="2" id="KW-0472">Membrane</keyword>
<dbReference type="Proteomes" id="UP000199602">
    <property type="component" value="Unassembled WGS sequence"/>
</dbReference>
<evidence type="ECO:0000256" key="1">
    <source>
        <dbReference type="ARBA" id="ARBA00022801"/>
    </source>
</evidence>
<dbReference type="STRING" id="206665.SAMN04488516_101194"/>
<name>A0A1G9ZW48_9BACT</name>
<dbReference type="CDD" id="cd06225">
    <property type="entry name" value="HAMP"/>
    <property type="match status" value="1"/>
</dbReference>
<dbReference type="SUPFAM" id="SSF81606">
    <property type="entry name" value="PP2C-like"/>
    <property type="match status" value="1"/>
</dbReference>
<organism evidence="4 5">
    <name type="scientific">Desulfonauticus submarinus</name>
    <dbReference type="NCBI Taxonomy" id="206665"/>
    <lineage>
        <taxon>Bacteria</taxon>
        <taxon>Pseudomonadati</taxon>
        <taxon>Thermodesulfobacteriota</taxon>
        <taxon>Desulfovibrionia</taxon>
        <taxon>Desulfovibrionales</taxon>
        <taxon>Desulfonauticaceae</taxon>
        <taxon>Desulfonauticus</taxon>
    </lineage>
</organism>
<dbReference type="RefSeq" id="WP_092061995.1">
    <property type="nucleotide sequence ID" value="NZ_FNIN01000001.1"/>
</dbReference>
<dbReference type="Gene3D" id="1.10.8.500">
    <property type="entry name" value="HAMP domain in histidine kinase"/>
    <property type="match status" value="1"/>
</dbReference>
<keyword evidence="5" id="KW-1185">Reference proteome</keyword>
<keyword evidence="2" id="KW-1133">Transmembrane helix</keyword>
<dbReference type="InterPro" id="IPR033462">
    <property type="entry name" value="Cache_3-Cache_2"/>
</dbReference>
<dbReference type="EMBL" id="FNIN01000001">
    <property type="protein sequence ID" value="SDN25639.1"/>
    <property type="molecule type" value="Genomic_DNA"/>
</dbReference>
<feature type="domain" description="HAMP" evidence="3">
    <location>
        <begin position="340"/>
        <end position="401"/>
    </location>
</feature>
<dbReference type="Gene3D" id="3.30.450.20">
    <property type="entry name" value="PAS domain"/>
    <property type="match status" value="1"/>
</dbReference>
<dbReference type="Pfam" id="PF07228">
    <property type="entry name" value="SpoIIE"/>
    <property type="match status" value="1"/>
</dbReference>
<dbReference type="SMART" id="SM00331">
    <property type="entry name" value="PP2C_SIG"/>
    <property type="match status" value="1"/>
</dbReference>
<feature type="transmembrane region" description="Helical" evidence="2">
    <location>
        <begin position="319"/>
        <end position="339"/>
    </location>
</feature>